<reference evidence="3" key="2">
    <citation type="submission" date="2011-02" db="EMBL/GenBank/DDBJ databases">
        <authorList>
            <person name="MacLean D."/>
        </authorList>
    </citation>
    <scope>NUCLEOTIDE SEQUENCE</scope>
</reference>
<feature type="coiled-coil region" evidence="1">
    <location>
        <begin position="272"/>
        <end position="299"/>
    </location>
</feature>
<dbReference type="GO" id="GO:0030286">
    <property type="term" value="C:dynein complex"/>
    <property type="evidence" value="ECO:0007669"/>
    <property type="project" value="InterPro"/>
</dbReference>
<proteinExistence type="predicted"/>
<gene>
    <name evidence="3" type="primary">AlNc14C407G11423</name>
    <name evidence="3" type="ORF">ALNC14_128730</name>
</gene>
<dbReference type="InterPro" id="IPR026983">
    <property type="entry name" value="DHC"/>
</dbReference>
<dbReference type="PANTHER" id="PTHR45703:SF32">
    <property type="entry name" value="DYNEINS HEAVY CHAIN"/>
    <property type="match status" value="1"/>
</dbReference>
<organism evidence="3">
    <name type="scientific">Albugo laibachii Nc14</name>
    <dbReference type="NCBI Taxonomy" id="890382"/>
    <lineage>
        <taxon>Eukaryota</taxon>
        <taxon>Sar</taxon>
        <taxon>Stramenopiles</taxon>
        <taxon>Oomycota</taxon>
        <taxon>Peronosporomycetes</taxon>
        <taxon>Albuginales</taxon>
        <taxon>Albuginaceae</taxon>
        <taxon>Albugo</taxon>
    </lineage>
</organism>
<feature type="domain" description="Dynein axonemal heavy chain 2/5/8 coiled-coil" evidence="2">
    <location>
        <begin position="195"/>
        <end position="312"/>
    </location>
</feature>
<dbReference type="InterPro" id="IPR056759">
    <property type="entry name" value="DYH2-5-8_CC"/>
</dbReference>
<evidence type="ECO:0000256" key="1">
    <source>
        <dbReference type="SAM" id="Coils"/>
    </source>
</evidence>
<accession>F0WZ14</accession>
<reference evidence="3" key="1">
    <citation type="journal article" date="2011" name="PLoS Biol.">
        <title>Gene gain and loss during evolution of obligate parasitism in the white rust pathogen of Arabidopsis thaliana.</title>
        <authorList>
            <person name="Kemen E."/>
            <person name="Gardiner A."/>
            <person name="Schultz-Larsen T."/>
            <person name="Kemen A.C."/>
            <person name="Balmuth A.L."/>
            <person name="Robert-Seilaniantz A."/>
            <person name="Bailey K."/>
            <person name="Holub E."/>
            <person name="Studholme D.J."/>
            <person name="Maclean D."/>
            <person name="Jones J.D."/>
        </authorList>
    </citation>
    <scope>NUCLEOTIDE SEQUENCE</scope>
</reference>
<name>F0WZ14_9STRA</name>
<dbReference type="GO" id="GO:0045505">
    <property type="term" value="F:dynein intermediate chain binding"/>
    <property type="evidence" value="ECO:0007669"/>
    <property type="project" value="InterPro"/>
</dbReference>
<evidence type="ECO:0000259" key="2">
    <source>
        <dbReference type="Pfam" id="PF25007"/>
    </source>
</evidence>
<protein>
    <submittedName>
        <fullName evidence="3">Dynein heavy chain putative</fullName>
    </submittedName>
</protein>
<dbReference type="PANTHER" id="PTHR45703">
    <property type="entry name" value="DYNEIN HEAVY CHAIN"/>
    <property type="match status" value="1"/>
</dbReference>
<evidence type="ECO:0000313" key="3">
    <source>
        <dbReference type="EMBL" id="CCA26729.1"/>
    </source>
</evidence>
<dbReference type="AlphaFoldDB" id="F0WZ14"/>
<dbReference type="Pfam" id="PF25007">
    <property type="entry name" value="DYH2-5-8_CC"/>
    <property type="match status" value="1"/>
</dbReference>
<keyword evidence="1" id="KW-0175">Coiled coil</keyword>
<dbReference type="EMBL" id="FR824450">
    <property type="protein sequence ID" value="CCA26729.1"/>
    <property type="molecule type" value="Genomic_DNA"/>
</dbReference>
<dbReference type="GO" id="GO:0007018">
    <property type="term" value="P:microtubule-based movement"/>
    <property type="evidence" value="ECO:0007669"/>
    <property type="project" value="InterPro"/>
</dbReference>
<sequence length="392" mass="44721">MGASSICPSSMQPEKTLDFADVVEFKLDEGKLKHDQAFASAETLPVDNQANAVPEQSTNEELNAAQVAVAVLGSDTAATLNGQINHYQTISKDEEIMKILMHIGNGISFSATGMQKYVGYWDKHKLLWNQDNQAFIRRYAKANRPLQQFRADIERYREQQQNIQNKDLTNTINFMQVDTNLLKASLSEHTVQWIAKLTGLLNQIAKDELYELLHMLKKRSEKLGVKPTKLNHLAESIRLLQVLKENLPHLSSRFKPLEKKYELLSEFDCQGIDEEIRDLQNLKVQREAYELMISEANTMLQKCKLVMKQQLQDTLMELNTIMSMSDLRSEADSSLPYNAEVDSISAQKALMDFDTKLKSTKARQAAMKTGLEIYLDSKKSNTKALHKWNETF</sequence>
<dbReference type="HOGENOM" id="CLU_704784_0_0_1"/>
<dbReference type="GO" id="GO:0051959">
    <property type="term" value="F:dynein light intermediate chain binding"/>
    <property type="evidence" value="ECO:0007669"/>
    <property type="project" value="InterPro"/>
</dbReference>